<dbReference type="EMBL" id="MTYH01000157">
    <property type="protein sequence ID" value="PNP37242.1"/>
    <property type="molecule type" value="Genomic_DNA"/>
</dbReference>
<feature type="region of interest" description="Disordered" evidence="1">
    <location>
        <begin position="49"/>
        <end position="77"/>
    </location>
</feature>
<dbReference type="PANTHER" id="PTHR39469:SF1">
    <property type="entry name" value="DUF4203 DOMAIN-CONTAINING PROTEIN"/>
    <property type="match status" value="1"/>
</dbReference>
<dbReference type="AlphaFoldDB" id="A0A2K0SVE4"/>
<feature type="compositionally biased region" description="Basic and acidic residues" evidence="1">
    <location>
        <begin position="400"/>
        <end position="416"/>
    </location>
</feature>
<reference evidence="2 3" key="1">
    <citation type="submission" date="2017-02" db="EMBL/GenBank/DDBJ databases">
        <title>Genomes of Trichoderma spp. with biocontrol activity.</title>
        <authorList>
            <person name="Gardiner D."/>
            <person name="Kazan K."/>
            <person name="Vos C."/>
            <person name="Harvey P."/>
        </authorList>
    </citation>
    <scope>NUCLEOTIDE SEQUENCE [LARGE SCALE GENOMIC DNA]</scope>
    <source>
        <strain evidence="2 3">A5MH</strain>
    </source>
</reference>
<proteinExistence type="predicted"/>
<protein>
    <submittedName>
        <fullName evidence="2">Uncharacterized protein</fullName>
    </submittedName>
</protein>
<comment type="caution">
    <text evidence="2">The sequence shown here is derived from an EMBL/GenBank/DDBJ whole genome shotgun (WGS) entry which is preliminary data.</text>
</comment>
<dbReference type="OrthoDB" id="102260at2759"/>
<organism evidence="2 3">
    <name type="scientific">Trichoderma gamsii</name>
    <dbReference type="NCBI Taxonomy" id="398673"/>
    <lineage>
        <taxon>Eukaryota</taxon>
        <taxon>Fungi</taxon>
        <taxon>Dikarya</taxon>
        <taxon>Ascomycota</taxon>
        <taxon>Pezizomycotina</taxon>
        <taxon>Sordariomycetes</taxon>
        <taxon>Hypocreomycetidae</taxon>
        <taxon>Hypocreales</taxon>
        <taxon>Hypocreaceae</taxon>
        <taxon>Trichoderma</taxon>
    </lineage>
</organism>
<evidence type="ECO:0000313" key="3">
    <source>
        <dbReference type="Proteomes" id="UP000236546"/>
    </source>
</evidence>
<dbReference type="PANTHER" id="PTHR39469">
    <property type="entry name" value="CHROMOSOME 1, WHOLE GENOME SHOTGUN SEQUENCE"/>
    <property type="match status" value="1"/>
</dbReference>
<dbReference type="Proteomes" id="UP000236546">
    <property type="component" value="Unassembled WGS sequence"/>
</dbReference>
<feature type="region of interest" description="Disordered" evidence="1">
    <location>
        <begin position="393"/>
        <end position="454"/>
    </location>
</feature>
<evidence type="ECO:0000256" key="1">
    <source>
        <dbReference type="SAM" id="MobiDB-lite"/>
    </source>
</evidence>
<gene>
    <name evidence="2" type="ORF">TGAMA5MH_10861</name>
</gene>
<sequence length="864" mass="94417">MEVEIAAIVIICLIGIISEIKPWKVVRKKRGKKAANLLDSQRYLAEKEDDAGRNVEAQAAGERDERGKAYGGRAPFDSNGTVANHSDAIGGGSNSKSLFGEQSESAFTGSKIDGIQMIDFSDSNLVQTGMAGLIHADMAKDGKVMVRVTAYGVNKTPKDSEGEATDEKVGAIPNLMTISLDGDRPTSHRIVVKGKQISQASSKLRWSSSHRTITAAAEVVLPPFKIPTEDDLKSVCGLSSVATFFHDEAIAPATFPRNFLAKRVPQSSVALLRRLSPQKLKHVSSEHQMKSDENSEGLAELAAITYDDYGSSLAATIDYDSTSDDEAHNSIVGAEHPNSIEITAQLSQVKKAQGSKQLKSDTIFESNVGKSDDATFQDVKQAMAAKFNAELSQIKSQPSDMHDTPEAHKGNSETKLGDTAQDEETPMPLDQESTTASNEVESKPLEPGETARSCSSATLNLVGLTKDRLPESLSKLALSYRRDEWTEHLSHADTPEPEAISIEPYASEQDLEDPLYIDVEDLLKAAAGDIIRPPAVKRSEVRMNQVSFVQPNSKGIKKKHNLFNVTISAAVSPTVMSSSRSPVSLPIATAIQPASVFMDRTSSKLAPIVEEQDGVRLAGIPAPEEVMERDRVQMNSARFRPIMPRIVSFENPHTLLGQRGSVLWSRPQGNLISHVSKIPSTTQGSVGNVNSLRNYSVYNRVLSLDPDNSLPSRRKKMLRQSSVASLPLSNSRPNRSISGVEVAANTQFNSHQPKRVSSVSVVAQETRLAKFRQSIAHANRSMTLCVPNMGDDAPFASTATLIDDINAQRAVLIEKKEAEMQRREMQRREKQWYDRMCESRMRSGELLGAHRQAIRKMQSSARDV</sequence>
<evidence type="ECO:0000313" key="2">
    <source>
        <dbReference type="EMBL" id="PNP37242.1"/>
    </source>
</evidence>
<name>A0A2K0SVE4_9HYPO</name>
<accession>A0A2K0SVE4</accession>